<dbReference type="Proteomes" id="UP000784294">
    <property type="component" value="Unassembled WGS sequence"/>
</dbReference>
<dbReference type="AlphaFoldDB" id="A0A448WKI6"/>
<protein>
    <submittedName>
        <fullName evidence="1">Uncharacterized protein</fullName>
    </submittedName>
</protein>
<dbReference type="EMBL" id="CAAALY010019626">
    <property type="protein sequence ID" value="VEL13991.1"/>
    <property type="molecule type" value="Genomic_DNA"/>
</dbReference>
<gene>
    <name evidence="1" type="ORF">PXEA_LOCUS7431</name>
</gene>
<evidence type="ECO:0000313" key="2">
    <source>
        <dbReference type="Proteomes" id="UP000784294"/>
    </source>
</evidence>
<accession>A0A448WKI6</accession>
<proteinExistence type="predicted"/>
<name>A0A448WKI6_9PLAT</name>
<reference evidence="1" key="1">
    <citation type="submission" date="2018-11" db="EMBL/GenBank/DDBJ databases">
        <authorList>
            <consortium name="Pathogen Informatics"/>
        </authorList>
    </citation>
    <scope>NUCLEOTIDE SEQUENCE</scope>
</reference>
<comment type="caution">
    <text evidence="1">The sequence shown here is derived from an EMBL/GenBank/DDBJ whole genome shotgun (WGS) entry which is preliminary data.</text>
</comment>
<sequence>MACSTVYSQSVVALEDHLRHSEPLTAAASSATVPSISVDYSSTTNDALNGKFVSASSSSSIIPVIANPMAETSSLPCPISQTALNQHASSAVSAPASGLIDLSSEQDNYGHLASNPKIVTSRSNVLTAGDDYDCPPATTLTLVTGDEVSLNPSSLLAAGNTEEASISASTFAANSTSYTLDMSPFFVDMPRRRVTEKTKMRLDRLSE</sequence>
<keyword evidence="2" id="KW-1185">Reference proteome</keyword>
<organism evidence="1 2">
    <name type="scientific">Protopolystoma xenopodis</name>
    <dbReference type="NCBI Taxonomy" id="117903"/>
    <lineage>
        <taxon>Eukaryota</taxon>
        <taxon>Metazoa</taxon>
        <taxon>Spiralia</taxon>
        <taxon>Lophotrochozoa</taxon>
        <taxon>Platyhelminthes</taxon>
        <taxon>Monogenea</taxon>
        <taxon>Polyopisthocotylea</taxon>
        <taxon>Polystomatidea</taxon>
        <taxon>Polystomatidae</taxon>
        <taxon>Protopolystoma</taxon>
    </lineage>
</organism>
<evidence type="ECO:0000313" key="1">
    <source>
        <dbReference type="EMBL" id="VEL13991.1"/>
    </source>
</evidence>